<dbReference type="PROSITE" id="PS01219">
    <property type="entry name" value="AMMONIUM_TRANSP"/>
    <property type="match status" value="1"/>
</dbReference>
<evidence type="ECO:0000256" key="6">
    <source>
        <dbReference type="ARBA" id="ARBA00023136"/>
    </source>
</evidence>
<dbReference type="Pfam" id="PF00909">
    <property type="entry name" value="Ammonium_transp"/>
    <property type="match status" value="1"/>
</dbReference>
<dbReference type="InterPro" id="IPR024041">
    <property type="entry name" value="NH4_transpt_AmtB-like_dom"/>
</dbReference>
<dbReference type="Proteomes" id="UP000280296">
    <property type="component" value="Unassembled WGS sequence"/>
</dbReference>
<feature type="transmembrane region" description="Helical" evidence="8">
    <location>
        <begin position="380"/>
        <end position="402"/>
    </location>
</feature>
<evidence type="ECO:0000259" key="10">
    <source>
        <dbReference type="Pfam" id="PF00909"/>
    </source>
</evidence>
<dbReference type="OrthoDB" id="9814202at2"/>
<accession>A0A432MMI0</accession>
<dbReference type="GO" id="GO:0005886">
    <property type="term" value="C:plasma membrane"/>
    <property type="evidence" value="ECO:0007669"/>
    <property type="project" value="UniProtKB-SubCell"/>
</dbReference>
<feature type="region of interest" description="Disordered" evidence="9">
    <location>
        <begin position="435"/>
        <end position="466"/>
    </location>
</feature>
<keyword evidence="5 8" id="KW-1133">Transmembrane helix</keyword>
<evidence type="ECO:0000256" key="9">
    <source>
        <dbReference type="SAM" id="MobiDB-lite"/>
    </source>
</evidence>
<dbReference type="InterPro" id="IPR018047">
    <property type="entry name" value="Ammonium_transpt_CS"/>
</dbReference>
<organism evidence="11 12">
    <name type="scientific">Tautonia sociabilis</name>
    <dbReference type="NCBI Taxonomy" id="2080755"/>
    <lineage>
        <taxon>Bacteria</taxon>
        <taxon>Pseudomonadati</taxon>
        <taxon>Planctomycetota</taxon>
        <taxon>Planctomycetia</taxon>
        <taxon>Isosphaerales</taxon>
        <taxon>Isosphaeraceae</taxon>
        <taxon>Tautonia</taxon>
    </lineage>
</organism>
<gene>
    <name evidence="11" type="ORF">TsocGM_05820</name>
</gene>
<evidence type="ECO:0000313" key="11">
    <source>
        <dbReference type="EMBL" id="RUL88654.1"/>
    </source>
</evidence>
<keyword evidence="4 8" id="KW-0812">Transmembrane</keyword>
<keyword evidence="6 8" id="KW-0472">Membrane</keyword>
<proteinExistence type="inferred from homology"/>
<name>A0A432MMI0_9BACT</name>
<evidence type="ECO:0000256" key="3">
    <source>
        <dbReference type="ARBA" id="ARBA00022448"/>
    </source>
</evidence>
<comment type="subcellular location">
    <subcellularLocation>
        <location evidence="8">Cell membrane</location>
        <topology evidence="8">Multi-pass membrane protein</topology>
    </subcellularLocation>
    <subcellularLocation>
        <location evidence="1">Membrane</location>
        <topology evidence="1">Multi-pass membrane protein</topology>
    </subcellularLocation>
</comment>
<protein>
    <recommendedName>
        <fullName evidence="8">Ammonium transporter</fullName>
    </recommendedName>
</protein>
<feature type="transmembrane region" description="Helical" evidence="8">
    <location>
        <begin position="295"/>
        <end position="315"/>
    </location>
</feature>
<dbReference type="SUPFAM" id="SSF111352">
    <property type="entry name" value="Ammonium transporter"/>
    <property type="match status" value="1"/>
</dbReference>
<comment type="caution">
    <text evidence="11">The sequence shown here is derived from an EMBL/GenBank/DDBJ whole genome shotgun (WGS) entry which is preliminary data.</text>
</comment>
<dbReference type="NCBIfam" id="TIGR00836">
    <property type="entry name" value="amt"/>
    <property type="match status" value="1"/>
</dbReference>
<dbReference type="GO" id="GO:0008519">
    <property type="term" value="F:ammonium channel activity"/>
    <property type="evidence" value="ECO:0007669"/>
    <property type="project" value="InterPro"/>
</dbReference>
<feature type="transmembrane region" description="Helical" evidence="8">
    <location>
        <begin position="321"/>
        <end position="337"/>
    </location>
</feature>
<dbReference type="PANTHER" id="PTHR43029">
    <property type="entry name" value="AMMONIUM TRANSPORTER MEP2"/>
    <property type="match status" value="1"/>
</dbReference>
<feature type="transmembrane region" description="Helical" evidence="8">
    <location>
        <begin position="349"/>
        <end position="368"/>
    </location>
</feature>
<evidence type="ECO:0000256" key="1">
    <source>
        <dbReference type="ARBA" id="ARBA00004141"/>
    </source>
</evidence>
<feature type="transmembrane region" description="Helical" evidence="8">
    <location>
        <begin position="78"/>
        <end position="97"/>
    </location>
</feature>
<feature type="domain" description="Ammonium transporter AmtB-like" evidence="10">
    <location>
        <begin position="41"/>
        <end position="431"/>
    </location>
</feature>
<keyword evidence="7 8" id="KW-0924">Ammonia transport</keyword>
<dbReference type="Gene3D" id="1.10.3430.10">
    <property type="entry name" value="Ammonium transporter AmtB like domains"/>
    <property type="match status" value="1"/>
</dbReference>
<feature type="transmembrane region" description="Helical" evidence="8">
    <location>
        <begin position="263"/>
        <end position="283"/>
    </location>
</feature>
<feature type="transmembrane region" description="Helical" evidence="8">
    <location>
        <begin position="161"/>
        <end position="180"/>
    </location>
</feature>
<keyword evidence="3 8" id="KW-0813">Transport</keyword>
<feature type="transmembrane region" description="Helical" evidence="8">
    <location>
        <begin position="200"/>
        <end position="218"/>
    </location>
</feature>
<feature type="transmembrane region" description="Helical" evidence="8">
    <location>
        <begin position="44"/>
        <end position="66"/>
    </location>
</feature>
<evidence type="ECO:0000256" key="7">
    <source>
        <dbReference type="ARBA" id="ARBA00023177"/>
    </source>
</evidence>
<evidence type="ECO:0000313" key="12">
    <source>
        <dbReference type="Proteomes" id="UP000280296"/>
    </source>
</evidence>
<evidence type="ECO:0000256" key="2">
    <source>
        <dbReference type="ARBA" id="ARBA00005887"/>
    </source>
</evidence>
<reference evidence="11 12" key="2">
    <citation type="submission" date="2019-01" db="EMBL/GenBank/DDBJ databases">
        <title>Tautonia sociabilis, a novel thermotolerant planctomycete of Isosphaeraceae family, isolated from a 4000 m deep subterranean habitat.</title>
        <authorList>
            <person name="Kovaleva O.L."/>
            <person name="Elcheninov A.G."/>
            <person name="Van Heerden E."/>
            <person name="Toshchakov S.V."/>
            <person name="Novikov A."/>
            <person name="Bonch-Osmolovskaya E.A."/>
            <person name="Kublanov I.V."/>
        </authorList>
    </citation>
    <scope>NUCLEOTIDE SEQUENCE [LARGE SCALE GENOMIC DNA]</scope>
    <source>
        <strain evidence="11 12">GM2012</strain>
    </source>
</reference>
<sequence>MNRAKPLPFVILVALAAVALFVKGGASEVAPVGAADTGDTAWMLTSAALVLLMTPGLSFFYGGMVGFKNVVSTMLQSVIALGVISLLWVAVGFSLAFGDSIGGVIGNPLTFAMFDGVGGATSEALSPTIPLLLFALFQLKFAIITPALITGSFAERVRFSSYLLFMVLFSLVIYSPLAHMTWHPDGLLRNWGVLDFAGGTVVHMSAGFAALAGAMILGRRHSHKAKEEHVPANIPYVLLGTGMLWFGWFGFNAGSALGANELAATAFATTNTASAAAMLGWIFWDWMLGKKPSALGACIGAVVGLVAITPAAGFVTVRESIVIGLVASVVSNLAVHMKTRSTLDDTLDVFPCHGVGGIVGMILTGVFADGGLAEGEFTLFGYHMLALVIVSAFAFLGSLILYKIVDLIIPIRVTEEQELIGLDLSQHGETALGGFPMAHPSANGNGSGNGHSGMTKAPSPEVAGSR</sequence>
<dbReference type="AlphaFoldDB" id="A0A432MMI0"/>
<reference evidence="11 12" key="1">
    <citation type="submission" date="2018-12" db="EMBL/GenBank/DDBJ databases">
        <authorList>
            <person name="Toschakov S.V."/>
        </authorList>
    </citation>
    <scope>NUCLEOTIDE SEQUENCE [LARGE SCALE GENOMIC DNA]</scope>
    <source>
        <strain evidence="11 12">GM2012</strain>
    </source>
</reference>
<keyword evidence="12" id="KW-1185">Reference proteome</keyword>
<evidence type="ECO:0000256" key="8">
    <source>
        <dbReference type="RuleBase" id="RU362002"/>
    </source>
</evidence>
<comment type="similarity">
    <text evidence="2 8">Belongs to the ammonia transporter channel (TC 1.A.11.2) family.</text>
</comment>
<feature type="transmembrane region" description="Helical" evidence="8">
    <location>
        <begin position="230"/>
        <end position="251"/>
    </location>
</feature>
<dbReference type="RefSeq" id="WP_126724361.1">
    <property type="nucleotide sequence ID" value="NZ_RYZH01000008.1"/>
</dbReference>
<dbReference type="PANTHER" id="PTHR43029:SF10">
    <property type="entry name" value="AMMONIUM TRANSPORTER MEP2"/>
    <property type="match status" value="1"/>
</dbReference>
<dbReference type="InterPro" id="IPR029020">
    <property type="entry name" value="Ammonium/urea_transptr"/>
</dbReference>
<dbReference type="InterPro" id="IPR001905">
    <property type="entry name" value="Ammonium_transpt"/>
</dbReference>
<dbReference type="EMBL" id="RYZH01000008">
    <property type="protein sequence ID" value="RUL88654.1"/>
    <property type="molecule type" value="Genomic_DNA"/>
</dbReference>
<evidence type="ECO:0000256" key="4">
    <source>
        <dbReference type="ARBA" id="ARBA00022692"/>
    </source>
</evidence>
<evidence type="ECO:0000256" key="5">
    <source>
        <dbReference type="ARBA" id="ARBA00022989"/>
    </source>
</evidence>